<dbReference type="Pfam" id="PF00282">
    <property type="entry name" value="Pyridoxal_deC"/>
    <property type="match status" value="1"/>
</dbReference>
<name>A0A6C0KCG4_9ZZZZ</name>
<dbReference type="InterPro" id="IPR050477">
    <property type="entry name" value="GrpII_AminoAcid_Decarb"/>
</dbReference>
<comment type="similarity">
    <text evidence="4">Belongs to the group II decarboxylase family. Sphingosine-1-phosphate lyase subfamily.</text>
</comment>
<comment type="cofactor">
    <cofactor evidence="1">
        <name>pyridoxal 5'-phosphate</name>
        <dbReference type="ChEBI" id="CHEBI:597326"/>
    </cofactor>
</comment>
<dbReference type="EMBL" id="MN740847">
    <property type="protein sequence ID" value="QHU14881.1"/>
    <property type="molecule type" value="Genomic_DNA"/>
</dbReference>
<evidence type="ECO:0000256" key="4">
    <source>
        <dbReference type="ARBA" id="ARBA00038302"/>
    </source>
</evidence>
<dbReference type="GO" id="GO:0030170">
    <property type="term" value="F:pyridoxal phosphate binding"/>
    <property type="evidence" value="ECO:0007669"/>
    <property type="project" value="InterPro"/>
</dbReference>
<evidence type="ECO:0000256" key="5">
    <source>
        <dbReference type="SAM" id="Phobius"/>
    </source>
</evidence>
<evidence type="ECO:0000313" key="6">
    <source>
        <dbReference type="EMBL" id="QHU14881.1"/>
    </source>
</evidence>
<keyword evidence="5" id="KW-0472">Membrane</keyword>
<dbReference type="PANTHER" id="PTHR42735:SF6">
    <property type="entry name" value="SPHINGOSINE-1-PHOSPHATE LYASE 1"/>
    <property type="match status" value="1"/>
</dbReference>
<keyword evidence="5" id="KW-1133">Transmembrane helix</keyword>
<feature type="transmembrane region" description="Helical" evidence="5">
    <location>
        <begin position="12"/>
        <end position="33"/>
    </location>
</feature>
<organism evidence="6">
    <name type="scientific">viral metagenome</name>
    <dbReference type="NCBI Taxonomy" id="1070528"/>
    <lineage>
        <taxon>unclassified sequences</taxon>
        <taxon>metagenomes</taxon>
        <taxon>organismal metagenomes</taxon>
    </lineage>
</organism>
<dbReference type="AlphaFoldDB" id="A0A6C0KCG4"/>
<keyword evidence="3" id="KW-0456">Lyase</keyword>
<protein>
    <recommendedName>
        <fullName evidence="7">Sphingosine-1-phosphate lyase</fullName>
    </recommendedName>
</protein>
<evidence type="ECO:0000256" key="3">
    <source>
        <dbReference type="ARBA" id="ARBA00023239"/>
    </source>
</evidence>
<dbReference type="InterPro" id="IPR015424">
    <property type="entry name" value="PyrdxlP-dep_Trfase"/>
</dbReference>
<keyword evidence="5" id="KW-0812">Transmembrane</keyword>
<proteinExistence type="inferred from homology"/>
<dbReference type="Gene3D" id="3.90.1150.10">
    <property type="entry name" value="Aspartate Aminotransferase, domain 1"/>
    <property type="match status" value="1"/>
</dbReference>
<evidence type="ECO:0000256" key="2">
    <source>
        <dbReference type="ARBA" id="ARBA00022898"/>
    </source>
</evidence>
<dbReference type="InterPro" id="IPR015422">
    <property type="entry name" value="PyrdxlP-dep_Trfase_small"/>
</dbReference>
<dbReference type="Gene3D" id="3.40.640.10">
    <property type="entry name" value="Type I PLP-dependent aspartate aminotransferase-like (Major domain)"/>
    <property type="match status" value="1"/>
</dbReference>
<dbReference type="GO" id="GO:0030149">
    <property type="term" value="P:sphingolipid catabolic process"/>
    <property type="evidence" value="ECO:0007669"/>
    <property type="project" value="TreeGrafter"/>
</dbReference>
<dbReference type="Gene3D" id="6.10.140.2150">
    <property type="match status" value="1"/>
</dbReference>
<dbReference type="GO" id="GO:0008117">
    <property type="term" value="F:sphinganine-1-phosphate aldolase activity"/>
    <property type="evidence" value="ECO:0007669"/>
    <property type="project" value="TreeGrafter"/>
</dbReference>
<sequence>MLSGFYKHKWKLLLLFILFNFKKHYKYILFYIYSKTKRGQSMIEDKKEKAKQIIKKDLFRTTFVHNFDKIPWYGIDNEKMDRILTDRKNKVNSRISGCLYTCDLGLEYKINKINNKFLYSNPLHPDIYPGLIKMESEVIKMVGQLFDMPGEGGGNITTGGTESTILALKAYKKMYKNKNWFKIFKPEVLCTRTVHAAVNKACELLDLKIVYVKLDENYIMDLNDLYWKISPRTCVIIGSAPCFPYGLMDPIKEIGELAKQYNVPFHVDSCLGGFIIQYDVHLRISFNDNIQSISVDPHKYGLAPKGSSVLLWKDRSMKKYQYFIADDWTGGLYASVSLPGSRVGSQIATTWATLLYNGNANYKAMSREIKNKTISFAEELRDIEYFDVIGWPNVNVVAFINNKYSVGQLSKYLKRQNWNINILQNPLCLHICITPKNIKYIDMLLSALKKFNEEPINENKDEDITAIYGMAAEIPDKTIIKSLVTYYLDMTTNI</sequence>
<dbReference type="InterPro" id="IPR015421">
    <property type="entry name" value="PyrdxlP-dep_Trfase_major"/>
</dbReference>
<evidence type="ECO:0008006" key="7">
    <source>
        <dbReference type="Google" id="ProtNLM"/>
    </source>
</evidence>
<accession>A0A6C0KCG4</accession>
<dbReference type="SUPFAM" id="SSF53383">
    <property type="entry name" value="PLP-dependent transferases"/>
    <property type="match status" value="1"/>
</dbReference>
<evidence type="ECO:0000256" key="1">
    <source>
        <dbReference type="ARBA" id="ARBA00001933"/>
    </source>
</evidence>
<dbReference type="PANTHER" id="PTHR42735">
    <property type="match status" value="1"/>
</dbReference>
<dbReference type="GO" id="GO:0016020">
    <property type="term" value="C:membrane"/>
    <property type="evidence" value="ECO:0007669"/>
    <property type="project" value="GOC"/>
</dbReference>
<reference evidence="6" key="1">
    <citation type="journal article" date="2020" name="Nature">
        <title>Giant virus diversity and host interactions through global metagenomics.</title>
        <authorList>
            <person name="Schulz F."/>
            <person name="Roux S."/>
            <person name="Paez-Espino D."/>
            <person name="Jungbluth S."/>
            <person name="Walsh D.A."/>
            <person name="Denef V.J."/>
            <person name="McMahon K.D."/>
            <person name="Konstantinidis K.T."/>
            <person name="Eloe-Fadrosh E.A."/>
            <person name="Kyrpides N.C."/>
            <person name="Woyke T."/>
        </authorList>
    </citation>
    <scope>NUCLEOTIDE SEQUENCE</scope>
    <source>
        <strain evidence="6">GVMAG-S-1102244-55</strain>
    </source>
</reference>
<dbReference type="InterPro" id="IPR002129">
    <property type="entry name" value="PyrdxlP-dep_de-COase"/>
</dbReference>
<dbReference type="GO" id="GO:0019752">
    <property type="term" value="P:carboxylic acid metabolic process"/>
    <property type="evidence" value="ECO:0007669"/>
    <property type="project" value="InterPro"/>
</dbReference>
<keyword evidence="2" id="KW-0663">Pyridoxal phosphate</keyword>
<dbReference type="GO" id="GO:0005783">
    <property type="term" value="C:endoplasmic reticulum"/>
    <property type="evidence" value="ECO:0007669"/>
    <property type="project" value="TreeGrafter"/>
</dbReference>